<dbReference type="STRING" id="1261640.BHK98_03260"/>
<gene>
    <name evidence="1" type="ORF">BHK98_03260</name>
</gene>
<accession>A0A1Q9JG03</accession>
<comment type="caution">
    <text evidence="1">The sequence shown here is derived from an EMBL/GenBank/DDBJ whole genome shotgun (WGS) entry which is preliminary data.</text>
</comment>
<dbReference type="OrthoDB" id="198887at2"/>
<name>A0A1Q9JG03_9FIRM</name>
<evidence type="ECO:0008006" key="3">
    <source>
        <dbReference type="Google" id="ProtNLM"/>
    </source>
</evidence>
<dbReference type="Proteomes" id="UP000187404">
    <property type="component" value="Unassembled WGS sequence"/>
</dbReference>
<protein>
    <recommendedName>
        <fullName evidence="3">SIR2-like domain-containing protein</fullName>
    </recommendedName>
</protein>
<dbReference type="Pfam" id="PF13289">
    <property type="entry name" value="SIR2_2"/>
    <property type="match status" value="1"/>
</dbReference>
<dbReference type="AlphaFoldDB" id="A0A1Q9JG03"/>
<proteinExistence type="predicted"/>
<sequence>MPQTLTELDLNTSPRILLLGNGLNRAYEGFSWSDMIAGLGYREFSLRERRAIASLPYPLQTVIATGDRIDTRLMENAQKYDTDLLPAQQALFQCFTDLPWDAVLTTNYTFEIEKAVDPSFNCRTKAYLPFQRRTVDDASEEDTYALYQYYKMEDAAPIWHIHGDLTQPDSMILGHYYYGNAISRLHNYSRVFTEEIARREKAGSSFVPRSWVDYFLLGDVYIVGLGMDYSESDLWWLVNCKKIFGRGSIRLYYATDEKLKRPVERISYMRKCLAKQLLCEAYAVEYIPESLESSDYADYYRRTAETISQDL</sequence>
<evidence type="ECO:0000313" key="1">
    <source>
        <dbReference type="EMBL" id="OLR55166.1"/>
    </source>
</evidence>
<dbReference type="EMBL" id="MJIE01000001">
    <property type="protein sequence ID" value="OLR55166.1"/>
    <property type="molecule type" value="Genomic_DNA"/>
</dbReference>
<organism evidence="1 2">
    <name type="scientific">Hornefia porci</name>
    <dbReference type="NCBI Taxonomy" id="2652292"/>
    <lineage>
        <taxon>Bacteria</taxon>
        <taxon>Bacillati</taxon>
        <taxon>Bacillota</taxon>
        <taxon>Clostridia</taxon>
        <taxon>Peptostreptococcales</taxon>
        <taxon>Anaerovoracaceae</taxon>
        <taxon>Hornefia</taxon>
    </lineage>
</organism>
<reference evidence="1 2" key="1">
    <citation type="journal article" date="2016" name="Appl. Environ. Microbiol.">
        <title>Function and Phylogeny of Bacterial Butyryl Coenzyme A:Acetate Transferases and Their Diversity in the Proximal Colon of Swine.</title>
        <authorList>
            <person name="Trachsel J."/>
            <person name="Bayles D.O."/>
            <person name="Looft T."/>
            <person name="Levine U.Y."/>
            <person name="Allen H.K."/>
        </authorList>
    </citation>
    <scope>NUCLEOTIDE SEQUENCE [LARGE SCALE GENOMIC DNA]</scope>
    <source>
        <strain evidence="1 2">68-3-10</strain>
    </source>
</reference>
<dbReference type="RefSeq" id="WP_075712166.1">
    <property type="nucleotide sequence ID" value="NZ_MJIE01000001.1"/>
</dbReference>
<keyword evidence="2" id="KW-1185">Reference proteome</keyword>
<evidence type="ECO:0000313" key="2">
    <source>
        <dbReference type="Proteomes" id="UP000187404"/>
    </source>
</evidence>